<accession>A0AAD9FIH5</accession>
<dbReference type="PANTHER" id="PTHR45820">
    <property type="entry name" value="FI23527P1"/>
    <property type="match status" value="1"/>
</dbReference>
<keyword evidence="6 8" id="KW-1133">Transmembrane helix</keyword>
<organism evidence="11 12">
    <name type="scientific">Papiliotrema laurentii</name>
    <name type="common">Cryptococcus laurentii</name>
    <dbReference type="NCBI Taxonomy" id="5418"/>
    <lineage>
        <taxon>Eukaryota</taxon>
        <taxon>Fungi</taxon>
        <taxon>Dikarya</taxon>
        <taxon>Basidiomycota</taxon>
        <taxon>Agaricomycotina</taxon>
        <taxon>Tremellomycetes</taxon>
        <taxon>Tremellales</taxon>
        <taxon>Rhynchogastremaceae</taxon>
        <taxon>Papiliotrema</taxon>
    </lineage>
</organism>
<protein>
    <submittedName>
        <fullName evidence="11">Cation efflux protein</fullName>
    </submittedName>
</protein>
<dbReference type="GO" id="GO:0016020">
    <property type="term" value="C:membrane"/>
    <property type="evidence" value="ECO:0007669"/>
    <property type="project" value="UniProtKB-SubCell"/>
</dbReference>
<proteinExistence type="inferred from homology"/>
<dbReference type="GO" id="GO:0006882">
    <property type="term" value="P:intracellular zinc ion homeostasis"/>
    <property type="evidence" value="ECO:0007669"/>
    <property type="project" value="TreeGrafter"/>
</dbReference>
<evidence type="ECO:0000313" key="12">
    <source>
        <dbReference type="Proteomes" id="UP001182556"/>
    </source>
</evidence>
<comment type="subcellular location">
    <subcellularLocation>
        <location evidence="1">Membrane</location>
        <topology evidence="1">Multi-pass membrane protein</topology>
    </subcellularLocation>
</comment>
<feature type="domain" description="Cation efflux protein cytoplasmic" evidence="10">
    <location>
        <begin position="260"/>
        <end position="334"/>
    </location>
</feature>
<dbReference type="Pfam" id="PF01545">
    <property type="entry name" value="Cation_efflux"/>
    <property type="match status" value="1"/>
</dbReference>
<evidence type="ECO:0000256" key="7">
    <source>
        <dbReference type="ARBA" id="ARBA00023136"/>
    </source>
</evidence>
<feature type="transmembrane region" description="Helical" evidence="8">
    <location>
        <begin position="122"/>
        <end position="143"/>
    </location>
</feature>
<dbReference type="PANTHER" id="PTHR45820:SF5">
    <property type="entry name" value="DIFFUSION FACILITATOR FAMILY METAL ION TRANSPORTER, PUTATIVE-RELATED"/>
    <property type="match status" value="1"/>
</dbReference>
<comment type="similarity">
    <text evidence="2">Belongs to the cation diffusion facilitator (CDF) transporter (TC 2.A.4) family. SLC30A subfamily.</text>
</comment>
<evidence type="ECO:0000256" key="1">
    <source>
        <dbReference type="ARBA" id="ARBA00004141"/>
    </source>
</evidence>
<dbReference type="InterPro" id="IPR027470">
    <property type="entry name" value="Cation_efflux_CTD"/>
</dbReference>
<evidence type="ECO:0000259" key="9">
    <source>
        <dbReference type="Pfam" id="PF01545"/>
    </source>
</evidence>
<evidence type="ECO:0000256" key="2">
    <source>
        <dbReference type="ARBA" id="ARBA00008873"/>
    </source>
</evidence>
<dbReference type="GO" id="GO:0005385">
    <property type="term" value="F:zinc ion transmembrane transporter activity"/>
    <property type="evidence" value="ECO:0007669"/>
    <property type="project" value="TreeGrafter"/>
</dbReference>
<dbReference type="InterPro" id="IPR036837">
    <property type="entry name" value="Cation_efflux_CTD_sf"/>
</dbReference>
<sequence length="386" mass="41885">MTSLHSRSNRILHFSLERRIHFVILVASAFLLLELVVGFITRSLALVADAFHILSDIIGYVVAVVAVKYAGRTSKNGQYTYGYRRAETLGGFFNGAFLLALGVSVILQSIERFIEPSGISDPVLVMAVGAAGIGSNVLMLLILGGNDRVTNHASSIRDNDNSPDLHDGHAHTLSRLSVKASRFSDVNIFGVLVHILGDALNSVAVTFLLHMFCIISAGIYKATGFKYADPIASFFVGCMIIGTVWSLIMRAGRSLLAAAPDSIDVKGVKEDVERITGAETVHDLHVWSVDNKTTVASLHLRHVTDSLSQFEDVTGEIRKCLHLWGIHETVIQPEAAQLFHSPRNHPASTPVILAEHAASTAVTGMAGGSKIRCRRHCVDSCQDRDR</sequence>
<feature type="transmembrane region" description="Helical" evidence="8">
    <location>
        <begin position="50"/>
        <end position="70"/>
    </location>
</feature>
<dbReference type="EMBL" id="JAODAN010000016">
    <property type="protein sequence ID" value="KAK1920605.1"/>
    <property type="molecule type" value="Genomic_DNA"/>
</dbReference>
<dbReference type="InterPro" id="IPR002524">
    <property type="entry name" value="Cation_efflux"/>
</dbReference>
<dbReference type="InterPro" id="IPR027469">
    <property type="entry name" value="Cation_efflux_TMD_sf"/>
</dbReference>
<keyword evidence="3" id="KW-0813">Transport</keyword>
<dbReference type="Proteomes" id="UP001182556">
    <property type="component" value="Unassembled WGS sequence"/>
</dbReference>
<dbReference type="SUPFAM" id="SSF161111">
    <property type="entry name" value="Cation efflux protein transmembrane domain-like"/>
    <property type="match status" value="1"/>
</dbReference>
<keyword evidence="5" id="KW-0862">Zinc</keyword>
<feature type="transmembrane region" description="Helical" evidence="8">
    <location>
        <begin position="186"/>
        <end position="219"/>
    </location>
</feature>
<evidence type="ECO:0000256" key="8">
    <source>
        <dbReference type="SAM" id="Phobius"/>
    </source>
</evidence>
<comment type="caution">
    <text evidence="11">The sequence shown here is derived from an EMBL/GenBank/DDBJ whole genome shotgun (WGS) entry which is preliminary data.</text>
</comment>
<reference evidence="11" key="1">
    <citation type="submission" date="2023-02" db="EMBL/GenBank/DDBJ databases">
        <title>Identification and recombinant expression of a fungal hydrolase from Papiliotrema laurentii that hydrolyzes apple cutin and clears colloidal polyester polyurethane.</title>
        <authorList>
            <consortium name="DOE Joint Genome Institute"/>
            <person name="Roman V.A."/>
            <person name="Bojanowski C."/>
            <person name="Crable B.R."/>
            <person name="Wagner D.N."/>
            <person name="Hung C.S."/>
            <person name="Nadeau L.J."/>
            <person name="Schratz L."/>
            <person name="Haridas S."/>
            <person name="Pangilinan J."/>
            <person name="Lipzen A."/>
            <person name="Na H."/>
            <person name="Yan M."/>
            <person name="Ng V."/>
            <person name="Grigoriev I.V."/>
            <person name="Spatafora J.W."/>
            <person name="Barlow D."/>
            <person name="Biffinger J."/>
            <person name="Kelley-Loughnane N."/>
            <person name="Varaljay V.A."/>
            <person name="Crookes-Goodson W.J."/>
        </authorList>
    </citation>
    <scope>NUCLEOTIDE SEQUENCE</scope>
    <source>
        <strain evidence="11">5307AH</strain>
    </source>
</reference>
<gene>
    <name evidence="11" type="ORF">DB88DRAFT_140684</name>
</gene>
<dbReference type="AlphaFoldDB" id="A0AAD9FIH5"/>
<feature type="transmembrane region" description="Helical" evidence="8">
    <location>
        <begin position="231"/>
        <end position="248"/>
    </location>
</feature>
<feature type="transmembrane region" description="Helical" evidence="8">
    <location>
        <begin position="20"/>
        <end position="44"/>
    </location>
</feature>
<evidence type="ECO:0000256" key="6">
    <source>
        <dbReference type="ARBA" id="ARBA00022989"/>
    </source>
</evidence>
<keyword evidence="12" id="KW-1185">Reference proteome</keyword>
<dbReference type="SUPFAM" id="SSF160240">
    <property type="entry name" value="Cation efflux protein cytoplasmic domain-like"/>
    <property type="match status" value="1"/>
</dbReference>
<evidence type="ECO:0000259" key="10">
    <source>
        <dbReference type="Pfam" id="PF16916"/>
    </source>
</evidence>
<name>A0AAD9FIH5_PAPLA</name>
<dbReference type="Pfam" id="PF16916">
    <property type="entry name" value="ZT_dimer"/>
    <property type="match status" value="1"/>
</dbReference>
<dbReference type="InterPro" id="IPR058533">
    <property type="entry name" value="Cation_efflux_TM"/>
</dbReference>
<dbReference type="Gene3D" id="1.20.1510.10">
    <property type="entry name" value="Cation efflux protein transmembrane domain"/>
    <property type="match status" value="1"/>
</dbReference>
<evidence type="ECO:0000256" key="5">
    <source>
        <dbReference type="ARBA" id="ARBA00022833"/>
    </source>
</evidence>
<keyword evidence="7 8" id="KW-0472">Membrane</keyword>
<evidence type="ECO:0000256" key="3">
    <source>
        <dbReference type="ARBA" id="ARBA00022448"/>
    </source>
</evidence>
<dbReference type="NCBIfam" id="TIGR01297">
    <property type="entry name" value="CDF"/>
    <property type="match status" value="1"/>
</dbReference>
<feature type="transmembrane region" description="Helical" evidence="8">
    <location>
        <begin position="91"/>
        <end position="110"/>
    </location>
</feature>
<evidence type="ECO:0000256" key="4">
    <source>
        <dbReference type="ARBA" id="ARBA00022692"/>
    </source>
</evidence>
<keyword evidence="4 8" id="KW-0812">Transmembrane</keyword>
<feature type="domain" description="Cation efflux protein transmembrane" evidence="9">
    <location>
        <begin position="22"/>
        <end position="256"/>
    </location>
</feature>
<evidence type="ECO:0000313" key="11">
    <source>
        <dbReference type="EMBL" id="KAK1920605.1"/>
    </source>
</evidence>